<feature type="compositionally biased region" description="Low complexity" evidence="1">
    <location>
        <begin position="121"/>
        <end position="137"/>
    </location>
</feature>
<reference evidence="2 3" key="1">
    <citation type="submission" date="2023-04" db="EMBL/GenBank/DDBJ databases">
        <title>Genome of Basidiobolus ranarum AG-B5.</title>
        <authorList>
            <person name="Stajich J.E."/>
            <person name="Carter-House D."/>
            <person name="Gryganskyi A."/>
        </authorList>
    </citation>
    <scope>NUCLEOTIDE SEQUENCE [LARGE SCALE GENOMIC DNA]</scope>
    <source>
        <strain evidence="2 3">AG-B5</strain>
    </source>
</reference>
<feature type="compositionally biased region" description="Low complexity" evidence="1">
    <location>
        <begin position="49"/>
        <end position="62"/>
    </location>
</feature>
<dbReference type="Proteomes" id="UP001479436">
    <property type="component" value="Unassembled WGS sequence"/>
</dbReference>
<keyword evidence="3" id="KW-1185">Reference proteome</keyword>
<evidence type="ECO:0000256" key="1">
    <source>
        <dbReference type="SAM" id="MobiDB-lite"/>
    </source>
</evidence>
<feature type="region of interest" description="Disordered" evidence="1">
    <location>
        <begin position="36"/>
        <end position="62"/>
    </location>
</feature>
<organism evidence="2 3">
    <name type="scientific">Basidiobolus ranarum</name>
    <dbReference type="NCBI Taxonomy" id="34480"/>
    <lineage>
        <taxon>Eukaryota</taxon>
        <taxon>Fungi</taxon>
        <taxon>Fungi incertae sedis</taxon>
        <taxon>Zoopagomycota</taxon>
        <taxon>Entomophthoromycotina</taxon>
        <taxon>Basidiobolomycetes</taxon>
        <taxon>Basidiobolales</taxon>
        <taxon>Basidiobolaceae</taxon>
        <taxon>Basidiobolus</taxon>
    </lineage>
</organism>
<evidence type="ECO:0000313" key="2">
    <source>
        <dbReference type="EMBL" id="KAK9751756.1"/>
    </source>
</evidence>
<feature type="compositionally biased region" description="Polar residues" evidence="1">
    <location>
        <begin position="36"/>
        <end position="48"/>
    </location>
</feature>
<name>A0ABR2WCK6_9FUNG</name>
<proteinExistence type="predicted"/>
<comment type="caution">
    <text evidence="2">The sequence shown here is derived from an EMBL/GenBank/DDBJ whole genome shotgun (WGS) entry which is preliminary data.</text>
</comment>
<protein>
    <submittedName>
        <fullName evidence="2">Uncharacterized protein</fullName>
    </submittedName>
</protein>
<feature type="compositionally biased region" description="Polar residues" evidence="1">
    <location>
        <begin position="79"/>
        <end position="113"/>
    </location>
</feature>
<feature type="region of interest" description="Disordered" evidence="1">
    <location>
        <begin position="79"/>
        <end position="146"/>
    </location>
</feature>
<gene>
    <name evidence="2" type="ORF">K7432_018093</name>
</gene>
<sequence length="146" mass="14284">MAVPPSSNASTIATSNAGIESIAATQTSQIVTPALSSDTASLQTVTPASSSTSSIDSSNTIHSGQAPIVASCTGIGSSAPSNAEISATGTNGIPTPSQCLPSSEVTGSPTTLPSGIVGGAWTTSWSSSSWSTSWTSSHNPKATSVQ</sequence>
<dbReference type="EMBL" id="JASJQH010005018">
    <property type="protein sequence ID" value="KAK9751756.1"/>
    <property type="molecule type" value="Genomic_DNA"/>
</dbReference>
<evidence type="ECO:0000313" key="3">
    <source>
        <dbReference type="Proteomes" id="UP001479436"/>
    </source>
</evidence>
<accession>A0ABR2WCK6</accession>